<feature type="non-terminal residue" evidence="2">
    <location>
        <position position="1"/>
    </location>
</feature>
<evidence type="ECO:0000313" key="3">
    <source>
        <dbReference type="Proteomes" id="UP000258309"/>
    </source>
</evidence>
<protein>
    <recommendedName>
        <fullName evidence="4">C2H2-type domain-containing protein</fullName>
    </recommendedName>
</protein>
<reference evidence="2 3" key="1">
    <citation type="submission" date="2018-05" db="EMBL/GenBank/DDBJ databases">
        <title>Draft genome sequence of Scytalidium lignicola DSM 105466, a ubiquitous saprotrophic fungus.</title>
        <authorList>
            <person name="Buettner E."/>
            <person name="Gebauer A.M."/>
            <person name="Hofrichter M."/>
            <person name="Liers C."/>
            <person name="Kellner H."/>
        </authorList>
    </citation>
    <scope>NUCLEOTIDE SEQUENCE [LARGE SCALE GENOMIC DNA]</scope>
    <source>
        <strain evidence="2 3">DSM 105466</strain>
    </source>
</reference>
<feature type="region of interest" description="Disordered" evidence="1">
    <location>
        <begin position="69"/>
        <end position="127"/>
    </location>
</feature>
<dbReference type="Proteomes" id="UP000258309">
    <property type="component" value="Unassembled WGS sequence"/>
</dbReference>
<dbReference type="EMBL" id="NCSJ02000280">
    <property type="protein sequence ID" value="RFU26178.1"/>
    <property type="molecule type" value="Genomic_DNA"/>
</dbReference>
<feature type="region of interest" description="Disordered" evidence="1">
    <location>
        <begin position="223"/>
        <end position="257"/>
    </location>
</feature>
<dbReference type="PANTHER" id="PTHR38167">
    <property type="entry name" value="C2H2-TYPE DOMAIN-CONTAINING PROTEIN"/>
    <property type="match status" value="1"/>
</dbReference>
<evidence type="ECO:0008006" key="4">
    <source>
        <dbReference type="Google" id="ProtNLM"/>
    </source>
</evidence>
<name>A0A3E2GYK5_SCYLI</name>
<feature type="compositionally biased region" description="Basic and acidic residues" evidence="1">
    <location>
        <begin position="69"/>
        <end position="80"/>
    </location>
</feature>
<evidence type="ECO:0000256" key="1">
    <source>
        <dbReference type="SAM" id="MobiDB-lite"/>
    </source>
</evidence>
<keyword evidence="3" id="KW-1185">Reference proteome</keyword>
<sequence>MTKNSTQPAKNGGLPPKVLLVAQLRSTIDTMSAKELRFELQNLLSNFPDIAQELENRLLVQGKDVVRYHRDSDSENKTESSESSDSEDYEDYYEDHESDDIDASEDGAVSKSNGKSREPKPIKPISVGDKEYTSRYAKCENCKEFFDVTANWRGACFWHPGQKEVDDDSYIWNDHDDRCHGPPSAFENDPSYADGFMWDCCDESGDHAGCKQTKHKAAVNVIVPLPLPSPPPKKAPKRKAEEPIVTVAPKKKKGSRK</sequence>
<evidence type="ECO:0000313" key="2">
    <source>
        <dbReference type="EMBL" id="RFU26178.1"/>
    </source>
</evidence>
<feature type="compositionally biased region" description="Acidic residues" evidence="1">
    <location>
        <begin position="82"/>
        <end position="105"/>
    </location>
</feature>
<feature type="non-terminal residue" evidence="2">
    <location>
        <position position="257"/>
    </location>
</feature>
<gene>
    <name evidence="2" type="ORF">B7463_g10171</name>
</gene>
<dbReference type="AlphaFoldDB" id="A0A3E2GYK5"/>
<accession>A0A3E2GYK5</accession>
<dbReference type="PANTHER" id="PTHR38167:SF1">
    <property type="entry name" value="C2H2-TYPE DOMAIN-CONTAINING PROTEIN"/>
    <property type="match status" value="1"/>
</dbReference>
<organism evidence="2 3">
    <name type="scientific">Scytalidium lignicola</name>
    <name type="common">Hyphomycete</name>
    <dbReference type="NCBI Taxonomy" id="5539"/>
    <lineage>
        <taxon>Eukaryota</taxon>
        <taxon>Fungi</taxon>
        <taxon>Dikarya</taxon>
        <taxon>Ascomycota</taxon>
        <taxon>Pezizomycotina</taxon>
        <taxon>Leotiomycetes</taxon>
        <taxon>Leotiomycetes incertae sedis</taxon>
        <taxon>Scytalidium</taxon>
    </lineage>
</organism>
<dbReference type="STRING" id="5539.A0A3E2GYK5"/>
<proteinExistence type="predicted"/>
<comment type="caution">
    <text evidence="2">The sequence shown here is derived from an EMBL/GenBank/DDBJ whole genome shotgun (WGS) entry which is preliminary data.</text>
</comment>
<dbReference type="OrthoDB" id="5422613at2759"/>